<proteinExistence type="predicted"/>
<comment type="caution">
    <text evidence="1">The sequence shown here is derived from an EMBL/GenBank/DDBJ whole genome shotgun (WGS) entry which is preliminary data.</text>
</comment>
<name>A0A9P5SA80_9FUNG</name>
<organism evidence="1 2">
    <name type="scientific">Podila minutissima</name>
    <dbReference type="NCBI Taxonomy" id="64525"/>
    <lineage>
        <taxon>Eukaryota</taxon>
        <taxon>Fungi</taxon>
        <taxon>Fungi incertae sedis</taxon>
        <taxon>Mucoromycota</taxon>
        <taxon>Mortierellomycotina</taxon>
        <taxon>Mortierellomycetes</taxon>
        <taxon>Mortierellales</taxon>
        <taxon>Mortierellaceae</taxon>
        <taxon>Podila</taxon>
    </lineage>
</organism>
<dbReference type="Proteomes" id="UP000696485">
    <property type="component" value="Unassembled WGS sequence"/>
</dbReference>
<sequence length="124" mass="14239">MATTDQALMELSDKVKCYESTFQFFLSNEAFLPVVKDNLGMIIQQLQTDVCKLQEDANMINAQVQQEIGQQEANLITKVTYEVRKTLKPTFDTDLNTLRTDLNGLEVQTEFKLKETCMNLEDFC</sequence>
<reference evidence="1" key="1">
    <citation type="journal article" date="2020" name="Fungal Divers.">
        <title>Resolving the Mortierellaceae phylogeny through synthesis of multi-gene phylogenetics and phylogenomics.</title>
        <authorList>
            <person name="Vandepol N."/>
            <person name="Liber J."/>
            <person name="Desiro A."/>
            <person name="Na H."/>
            <person name="Kennedy M."/>
            <person name="Barry K."/>
            <person name="Grigoriev I.V."/>
            <person name="Miller A.N."/>
            <person name="O'Donnell K."/>
            <person name="Stajich J.E."/>
            <person name="Bonito G."/>
        </authorList>
    </citation>
    <scope>NUCLEOTIDE SEQUENCE</scope>
    <source>
        <strain evidence="1">NVP1</strain>
    </source>
</reference>
<keyword evidence="2" id="KW-1185">Reference proteome</keyword>
<gene>
    <name evidence="1" type="ORF">BG006_004624</name>
</gene>
<dbReference type="AlphaFoldDB" id="A0A9P5SA80"/>
<dbReference type="EMBL" id="JAAAUY010002564">
    <property type="protein sequence ID" value="KAF9311145.1"/>
    <property type="molecule type" value="Genomic_DNA"/>
</dbReference>
<accession>A0A9P5SA80</accession>
<evidence type="ECO:0000313" key="1">
    <source>
        <dbReference type="EMBL" id="KAF9311145.1"/>
    </source>
</evidence>
<protein>
    <submittedName>
        <fullName evidence="1">Uncharacterized protein</fullName>
    </submittedName>
</protein>
<evidence type="ECO:0000313" key="2">
    <source>
        <dbReference type="Proteomes" id="UP000696485"/>
    </source>
</evidence>